<proteinExistence type="predicted"/>
<evidence type="ECO:0000313" key="1">
    <source>
        <dbReference type="EMBL" id="MPL92846.1"/>
    </source>
</evidence>
<accession>A0A644VNC2</accession>
<reference evidence="1" key="1">
    <citation type="submission" date="2019-08" db="EMBL/GenBank/DDBJ databases">
        <authorList>
            <person name="Kucharzyk K."/>
            <person name="Murdoch R.W."/>
            <person name="Higgins S."/>
            <person name="Loffler F."/>
        </authorList>
    </citation>
    <scope>NUCLEOTIDE SEQUENCE</scope>
</reference>
<comment type="caution">
    <text evidence="1">The sequence shown here is derived from an EMBL/GenBank/DDBJ whole genome shotgun (WGS) entry which is preliminary data.</text>
</comment>
<dbReference type="EMBL" id="VSSQ01000372">
    <property type="protein sequence ID" value="MPL92846.1"/>
    <property type="molecule type" value="Genomic_DNA"/>
</dbReference>
<dbReference type="AlphaFoldDB" id="A0A644VNC2"/>
<organism evidence="1">
    <name type="scientific">bioreactor metagenome</name>
    <dbReference type="NCBI Taxonomy" id="1076179"/>
    <lineage>
        <taxon>unclassified sequences</taxon>
        <taxon>metagenomes</taxon>
        <taxon>ecological metagenomes</taxon>
    </lineage>
</organism>
<gene>
    <name evidence="1" type="ORF">SDC9_38968</name>
</gene>
<protein>
    <submittedName>
        <fullName evidence="1">Uncharacterized protein</fullName>
    </submittedName>
</protein>
<name>A0A644VNC2_9ZZZZ</name>
<sequence length="76" mass="8055">MRAAVVVEGDPVADDAGRVLDALEAVAVDALLLERADQALNHAVLLRAVRRDELLTQAIATNQSREVAAGKNEPIV</sequence>